<keyword evidence="2" id="KW-0808">Transferase</keyword>
<evidence type="ECO:0000256" key="2">
    <source>
        <dbReference type="ARBA" id="ARBA00022679"/>
    </source>
</evidence>
<name>A0A397YLJ0_BRACM</name>
<reference evidence="3 4" key="1">
    <citation type="submission" date="2018-06" db="EMBL/GenBank/DDBJ databases">
        <title>WGS assembly of Brassica rapa FPsc.</title>
        <authorList>
            <person name="Bowman J."/>
            <person name="Kohchi T."/>
            <person name="Yamato K."/>
            <person name="Jenkins J."/>
            <person name="Shu S."/>
            <person name="Ishizaki K."/>
            <person name="Yamaoka S."/>
            <person name="Nishihama R."/>
            <person name="Nakamura Y."/>
            <person name="Berger F."/>
            <person name="Adam C."/>
            <person name="Aki S."/>
            <person name="Althoff F."/>
            <person name="Araki T."/>
            <person name="Arteaga-Vazquez M."/>
            <person name="Balasubrmanian S."/>
            <person name="Bauer D."/>
            <person name="Boehm C."/>
            <person name="Briginshaw L."/>
            <person name="Caballero-Perez J."/>
            <person name="Catarino B."/>
            <person name="Chen F."/>
            <person name="Chiyoda S."/>
            <person name="Chovatia M."/>
            <person name="Davies K."/>
            <person name="Delmans M."/>
            <person name="Demura T."/>
            <person name="Dierschke T."/>
            <person name="Dolan L."/>
            <person name="Dorantes-Acosta A."/>
            <person name="Eklund D."/>
            <person name="Florent S."/>
            <person name="Flores-Sandoval E."/>
            <person name="Fujiyama A."/>
            <person name="Fukuzawa H."/>
            <person name="Galik B."/>
            <person name="Grimanelli D."/>
            <person name="Grimwood J."/>
            <person name="Grossniklaus U."/>
            <person name="Hamada T."/>
            <person name="Haseloff J."/>
            <person name="Hetherington A."/>
            <person name="Higo A."/>
            <person name="Hirakawa Y."/>
            <person name="Hundley H."/>
            <person name="Ikeda Y."/>
            <person name="Inoue K."/>
            <person name="Inoue S."/>
            <person name="Ishida S."/>
            <person name="Jia Q."/>
            <person name="Kakita M."/>
            <person name="Kanazawa T."/>
            <person name="Kawai Y."/>
            <person name="Kawashima T."/>
            <person name="Kennedy M."/>
            <person name="Kinose K."/>
            <person name="Kinoshita T."/>
            <person name="Kohara Y."/>
            <person name="Koide E."/>
            <person name="Komatsu K."/>
            <person name="Kopischke S."/>
            <person name="Kubo M."/>
            <person name="Kyozuka J."/>
            <person name="Lagercrantz U."/>
            <person name="Lin S."/>
            <person name="Lindquist E."/>
            <person name="Lipzen A."/>
            <person name="Lu C."/>
            <person name="Luna E."/>
            <person name="Martienssen R."/>
            <person name="Minamino N."/>
            <person name="Mizutani M."/>
            <person name="Mizutani M."/>
            <person name="Mochizuki N."/>
            <person name="Monte I."/>
            <person name="Mosher R."/>
            <person name="Nagasaki H."/>
            <person name="Nakagami H."/>
            <person name="Naramoto S."/>
            <person name="Nishitani K."/>
            <person name="Ohtani M."/>
            <person name="Okamoto T."/>
            <person name="Okumura M."/>
            <person name="Phillips J."/>
            <person name="Pollak B."/>
            <person name="Reinders A."/>
            <person name="Roevekamp M."/>
            <person name="Sano R."/>
            <person name="Sawa S."/>
            <person name="Schmid M."/>
            <person name="Shirakawa M."/>
            <person name="Solano R."/>
            <person name="Spunde A."/>
            <person name="Suetsugu N."/>
            <person name="Sugano S."/>
            <person name="Sugiyama A."/>
            <person name="Sun R."/>
            <person name="Suzuki Y."/>
            <person name="Takenaka M."/>
            <person name="Takezawa D."/>
            <person name="Tomogane H."/>
            <person name="Tsuzuki M."/>
            <person name="Ueda T."/>
            <person name="Umeda M."/>
            <person name="Ward J."/>
            <person name="Watanabe Y."/>
            <person name="Yazaki K."/>
            <person name="Yokoyama R."/>
            <person name="Yoshitake Y."/>
            <person name="Yotsui I."/>
            <person name="Zachgo S."/>
            <person name="Schmutz J."/>
        </authorList>
    </citation>
    <scope>NUCLEOTIDE SEQUENCE [LARGE SCALE GENOMIC DNA]</scope>
    <source>
        <strain evidence="4">cv. B-3</strain>
    </source>
</reference>
<dbReference type="PANTHER" id="PTHR13090:SF1">
    <property type="entry name" value="ARGININE-HYDROXYLASE NDUFAF5, MITOCHONDRIAL"/>
    <property type="match status" value="1"/>
</dbReference>
<accession>A0A397YLJ0</accession>
<evidence type="ECO:0000256" key="1">
    <source>
        <dbReference type="ARBA" id="ARBA00022603"/>
    </source>
</evidence>
<evidence type="ECO:0000313" key="3">
    <source>
        <dbReference type="EMBL" id="RID53648.1"/>
    </source>
</evidence>
<sequence length="130" mass="14806">MIKSCRDAQLDSHETSYLVADEEFLPIKERELRIACTLAHMEREGGISPRLSPLAQVRDAWNLLTRAGFSLPGVDFDEYVVKYKSGKKTIPLFVLLHHCMPKAFWSSNFFLFYDLFLLSAGSYRASSCHG</sequence>
<dbReference type="PANTHER" id="PTHR13090">
    <property type="entry name" value="ARGININE-HYDROXYLASE NDUFAF5, MITOCHONDRIAL"/>
    <property type="match status" value="1"/>
</dbReference>
<dbReference type="Proteomes" id="UP000264353">
    <property type="component" value="Chromosome A7"/>
</dbReference>
<dbReference type="AlphaFoldDB" id="A0A397YLJ0"/>
<proteinExistence type="predicted"/>
<gene>
    <name evidence="3" type="ORF">BRARA_G01026</name>
</gene>
<evidence type="ECO:0000313" key="4">
    <source>
        <dbReference type="Proteomes" id="UP000264353"/>
    </source>
</evidence>
<dbReference type="GO" id="GO:0032259">
    <property type="term" value="P:methylation"/>
    <property type="evidence" value="ECO:0007669"/>
    <property type="project" value="UniProtKB-KW"/>
</dbReference>
<dbReference type="InterPro" id="IPR050602">
    <property type="entry name" value="Malonyl-ACP_OMT"/>
</dbReference>
<dbReference type="EMBL" id="CM010634">
    <property type="protein sequence ID" value="RID53648.1"/>
    <property type="molecule type" value="Genomic_DNA"/>
</dbReference>
<keyword evidence="1" id="KW-0489">Methyltransferase</keyword>
<organism evidence="3 4">
    <name type="scientific">Brassica campestris</name>
    <name type="common">Field mustard</name>
    <dbReference type="NCBI Taxonomy" id="3711"/>
    <lineage>
        <taxon>Eukaryota</taxon>
        <taxon>Viridiplantae</taxon>
        <taxon>Streptophyta</taxon>
        <taxon>Embryophyta</taxon>
        <taxon>Tracheophyta</taxon>
        <taxon>Spermatophyta</taxon>
        <taxon>Magnoliopsida</taxon>
        <taxon>eudicotyledons</taxon>
        <taxon>Gunneridae</taxon>
        <taxon>Pentapetalae</taxon>
        <taxon>rosids</taxon>
        <taxon>malvids</taxon>
        <taxon>Brassicales</taxon>
        <taxon>Brassicaceae</taxon>
        <taxon>Brassiceae</taxon>
        <taxon>Brassica</taxon>
    </lineage>
</organism>
<protein>
    <submittedName>
        <fullName evidence="3">Uncharacterized protein</fullName>
    </submittedName>
</protein>
<dbReference type="GO" id="GO:0008168">
    <property type="term" value="F:methyltransferase activity"/>
    <property type="evidence" value="ECO:0007669"/>
    <property type="project" value="UniProtKB-KW"/>
</dbReference>